<dbReference type="InterPro" id="IPR020904">
    <property type="entry name" value="Sc_DH/Rdtase_CS"/>
</dbReference>
<proteinExistence type="inferred from homology"/>
<dbReference type="PANTHER" id="PTHR42901">
    <property type="entry name" value="ALCOHOL DEHYDROGENASE"/>
    <property type="match status" value="1"/>
</dbReference>
<dbReference type="SUPFAM" id="SSF51735">
    <property type="entry name" value="NAD(P)-binding Rossmann-fold domains"/>
    <property type="match status" value="1"/>
</dbReference>
<reference evidence="5" key="1">
    <citation type="submission" date="2007-07" db="EMBL/GenBank/DDBJ databases">
        <title>Complete genome sequence of Campylobacter hominis ATCC BAA-381, a commensal isolated from the human gastrointestinal tract.</title>
        <authorList>
            <person name="Fouts D.E."/>
            <person name="Mongodin E.F."/>
            <person name="Puiu D."/>
            <person name="Sebastian Y."/>
            <person name="Miller W.G."/>
            <person name="Mandrell R.E."/>
            <person name="Nelson K.E."/>
        </authorList>
    </citation>
    <scope>NUCLEOTIDE SEQUENCE [LARGE SCALE GENOMIC DNA]</scope>
    <source>
        <strain evidence="5">ATCC BAA-381 / LMG 19568 / NCTC 13146 / CH001A</strain>
    </source>
</reference>
<dbReference type="RefSeq" id="WP_012109228.1">
    <property type="nucleotide sequence ID" value="NC_009714.1"/>
</dbReference>
<dbReference type="EC" id="1.1.1.-" evidence="4"/>
<dbReference type="PROSITE" id="PS00061">
    <property type="entry name" value="ADH_SHORT"/>
    <property type="match status" value="1"/>
</dbReference>
<sequence length="250" mass="27816">MKKTAFITGATSGFGEAIARAFAKENFNLIILGRRKDRLERLASELNDSEIHIINVDVRDKEKIFKEIENLPQNFKNIEILVNNAGLALGCEPVEKASLSDFETMIDTNIKGLVYITKAVLPIMSAKKSGYIFNIGSVAGTWPYPGGNVYGATKAFVKQFSLNLRNDIKGSNIRVTNIEPGLCKTEFSLVRFKGDVQKADAMYENTKYITAENIAQIIINCAKLPENVNINSLEVMATTQSWAGFFFERD</sequence>
<dbReference type="Gene3D" id="3.40.50.720">
    <property type="entry name" value="NAD(P)-binding Rossmann-like Domain"/>
    <property type="match status" value="1"/>
</dbReference>
<evidence type="ECO:0000313" key="5">
    <source>
        <dbReference type="Proteomes" id="UP000002407"/>
    </source>
</evidence>
<dbReference type="HOGENOM" id="CLU_010194_2_10_7"/>
<keyword evidence="5" id="KW-1185">Reference proteome</keyword>
<evidence type="ECO:0000256" key="3">
    <source>
        <dbReference type="RuleBase" id="RU000363"/>
    </source>
</evidence>
<protein>
    <submittedName>
        <fullName evidence="4">NADP-dependent l-serine/l-allo-threonine dehydrogenase ydfg</fullName>
        <ecNumber evidence="4">1.1.1.-</ecNumber>
    </submittedName>
</protein>
<accession>A7I334</accession>
<dbReference type="GO" id="GO:0016616">
    <property type="term" value="F:oxidoreductase activity, acting on the CH-OH group of donors, NAD or NADP as acceptor"/>
    <property type="evidence" value="ECO:0007669"/>
    <property type="project" value="UniProtKB-ARBA"/>
</dbReference>
<organism evidence="4 5">
    <name type="scientific">Campylobacter hominis (strain ATCC BAA-381 / DSM 21671 / CCUG 45161 / LMG 19568 / NCTC 13146 / CH001A)</name>
    <dbReference type="NCBI Taxonomy" id="360107"/>
    <lineage>
        <taxon>Bacteria</taxon>
        <taxon>Pseudomonadati</taxon>
        <taxon>Campylobacterota</taxon>
        <taxon>Epsilonproteobacteria</taxon>
        <taxon>Campylobacterales</taxon>
        <taxon>Campylobacteraceae</taxon>
        <taxon>Campylobacter</taxon>
    </lineage>
</organism>
<name>A7I334_CAMHC</name>
<comment type="similarity">
    <text evidence="1 3">Belongs to the short-chain dehydrogenases/reductases (SDR) family.</text>
</comment>
<dbReference type="AlphaFoldDB" id="A7I334"/>
<dbReference type="KEGG" id="cha:CHAB381_1376"/>
<dbReference type="PIRSF" id="PIRSF000126">
    <property type="entry name" value="11-beta-HSD1"/>
    <property type="match status" value="1"/>
</dbReference>
<gene>
    <name evidence="4" type="ordered locus">CHAB381_1376</name>
</gene>
<dbReference type="Pfam" id="PF00106">
    <property type="entry name" value="adh_short"/>
    <property type="match status" value="1"/>
</dbReference>
<dbReference type="InterPro" id="IPR036291">
    <property type="entry name" value="NAD(P)-bd_dom_sf"/>
</dbReference>
<dbReference type="FunFam" id="3.40.50.720:FF:000047">
    <property type="entry name" value="NADP-dependent L-serine/L-allo-threonine dehydrogenase"/>
    <property type="match status" value="1"/>
</dbReference>
<dbReference type="PANTHER" id="PTHR42901:SF1">
    <property type="entry name" value="ALCOHOL DEHYDROGENASE"/>
    <property type="match status" value="1"/>
</dbReference>
<dbReference type="PRINTS" id="PR00080">
    <property type="entry name" value="SDRFAMILY"/>
</dbReference>
<dbReference type="OrthoDB" id="658698at2"/>
<dbReference type="eggNOG" id="COG4221">
    <property type="taxonomic scope" value="Bacteria"/>
</dbReference>
<evidence type="ECO:0000313" key="4">
    <source>
        <dbReference type="EMBL" id="ABS51968.1"/>
    </source>
</evidence>
<dbReference type="STRING" id="360107.CHAB381_1376"/>
<dbReference type="InterPro" id="IPR002347">
    <property type="entry name" value="SDR_fam"/>
</dbReference>
<evidence type="ECO:0000256" key="2">
    <source>
        <dbReference type="ARBA" id="ARBA00023002"/>
    </source>
</evidence>
<dbReference type="Proteomes" id="UP000002407">
    <property type="component" value="Chromosome"/>
</dbReference>
<dbReference type="PRINTS" id="PR00081">
    <property type="entry name" value="GDHRDH"/>
</dbReference>
<evidence type="ECO:0000256" key="1">
    <source>
        <dbReference type="ARBA" id="ARBA00006484"/>
    </source>
</evidence>
<dbReference type="EMBL" id="CP000776">
    <property type="protein sequence ID" value="ABS51968.1"/>
    <property type="molecule type" value="Genomic_DNA"/>
</dbReference>
<keyword evidence="2 4" id="KW-0560">Oxidoreductase</keyword>
<dbReference type="CDD" id="cd05346">
    <property type="entry name" value="SDR_c5"/>
    <property type="match status" value="1"/>
</dbReference>